<dbReference type="InterPro" id="IPR016963">
    <property type="entry name" value="Glycoporin_RafY"/>
</dbReference>
<dbReference type="RefSeq" id="WP_183325023.1">
    <property type="nucleotide sequence ID" value="NZ_JACHXP010000006.1"/>
</dbReference>
<accession>A0A839V8G7</accession>
<comment type="caution">
    <text evidence="1">The sequence shown here is derived from an EMBL/GenBank/DDBJ whole genome shotgun (WGS) entry which is preliminary data.</text>
</comment>
<reference evidence="1 2" key="1">
    <citation type="submission" date="2020-08" db="EMBL/GenBank/DDBJ databases">
        <title>Genomic Encyclopedia of Type Strains, Phase III (KMG-III): the genomes of soil and plant-associated and newly described type strains.</title>
        <authorList>
            <person name="Whitman W."/>
        </authorList>
    </citation>
    <scope>NUCLEOTIDE SEQUENCE [LARGE SCALE GENOMIC DNA]</scope>
    <source>
        <strain evidence="1 2">CECT 7282</strain>
    </source>
</reference>
<protein>
    <recommendedName>
        <fullName evidence="3">Glycoporin</fullName>
    </recommendedName>
</protein>
<sequence>MFGGDVELDINSYNTQSGPIFTEDNIETNDEYNQSGRILLDVSGERTHRGNFARFKVQPLMQTDGTFGLDDSWFAFGNDTGLEAKVGRFEAFDLFPLGQDVFVEYNGDTSDSLYSDGQGYIYQAKEGRGRSGDAGQVLVSKASGDLYAEVSTLFGDRTDLFQGGTYHGFTIQEDSKNAFIIRPVLAWTPGSWTLAAGAETNLVDDAIVDERGQDISERDGYGTRLSYSEGAWSLNANLAYMDAHDEENLTLGLNMLWHNFGLGYIHARNEIQNVKVGSSVEFASGDYDVDTLYTSYRFPEVLGIEGFDIYLGAYYSQIDHEEISNLDEADRYGGRLRFKYLF</sequence>
<evidence type="ECO:0000313" key="1">
    <source>
        <dbReference type="EMBL" id="MBB3190280.1"/>
    </source>
</evidence>
<dbReference type="SUPFAM" id="SSF56935">
    <property type="entry name" value="Porins"/>
    <property type="match status" value="1"/>
</dbReference>
<evidence type="ECO:0000313" key="2">
    <source>
        <dbReference type="Proteomes" id="UP000547614"/>
    </source>
</evidence>
<dbReference type="Pfam" id="PF16966">
    <property type="entry name" value="Porin_8"/>
    <property type="match status" value="1"/>
</dbReference>
<proteinExistence type="predicted"/>
<organism evidence="1 2">
    <name type="scientific">Halomonas cerina</name>
    <dbReference type="NCBI Taxonomy" id="447424"/>
    <lineage>
        <taxon>Bacteria</taxon>
        <taxon>Pseudomonadati</taxon>
        <taxon>Pseudomonadota</taxon>
        <taxon>Gammaproteobacteria</taxon>
        <taxon>Oceanospirillales</taxon>
        <taxon>Halomonadaceae</taxon>
        <taxon>Halomonas</taxon>
    </lineage>
</organism>
<gene>
    <name evidence="1" type="ORF">FHR94_001513</name>
</gene>
<dbReference type="Proteomes" id="UP000547614">
    <property type="component" value="Unassembled WGS sequence"/>
</dbReference>
<name>A0A839V8G7_9GAMM</name>
<dbReference type="EMBL" id="JACHXP010000006">
    <property type="protein sequence ID" value="MBB3190280.1"/>
    <property type="molecule type" value="Genomic_DNA"/>
</dbReference>
<evidence type="ECO:0008006" key="3">
    <source>
        <dbReference type="Google" id="ProtNLM"/>
    </source>
</evidence>
<keyword evidence="2" id="KW-1185">Reference proteome</keyword>
<dbReference type="AlphaFoldDB" id="A0A839V8G7"/>